<keyword evidence="2 5" id="KW-0689">Ribosomal protein</keyword>
<keyword evidence="4" id="KW-1185">Reference proteome</keyword>
<dbReference type="Proteomes" id="UP000694888">
    <property type="component" value="Unplaced"/>
</dbReference>
<protein>
    <submittedName>
        <fullName evidence="5">39S ribosomal protein L1, mitochondrial isoform X1</fullName>
    </submittedName>
</protein>
<evidence type="ECO:0000256" key="3">
    <source>
        <dbReference type="ARBA" id="ARBA00023274"/>
    </source>
</evidence>
<dbReference type="InterPro" id="IPR023674">
    <property type="entry name" value="Ribosomal_uL1-like"/>
</dbReference>
<dbReference type="SUPFAM" id="SSF56808">
    <property type="entry name" value="Ribosomal protein L1"/>
    <property type="match status" value="1"/>
</dbReference>
<dbReference type="GeneID" id="101851925"/>
<sequence length="353" mass="39798">MAASYSIVHHLADFRVLLKHVRRNDVLPRLSAVVCPKPSCTHMQIRHKNSKPRVRDAKVQVDSSRVFVSKKERLKARQAKNVVTESEVFLAEAPIDNVWVHKHYPPQKHSVEDALKLHKAFAEPDMLNNEDGLFHLIMKLDFTTKKQTKFIGNIRHTVLLPHEFPYGTPPAILVLCKSEEHLNLASSLGAHTFGTPAEITKLITNGVISPKDFQHVISTADCGNEILPLRSHFRDKYPQRAKGNLSLDLKGMWNLFHNGYTYESHKITEGQGSLQVPLGLVKQPIEELVENFTTYIDSVCQHRSIALGPFIQSIKVVAPPSPEEFLLRVEEYVPGYKNEEVDSDEEEAAQAGA</sequence>
<name>A0ABM0ZUG1_APLCA</name>
<dbReference type="GO" id="GO:0005840">
    <property type="term" value="C:ribosome"/>
    <property type="evidence" value="ECO:0007669"/>
    <property type="project" value="UniProtKB-KW"/>
</dbReference>
<dbReference type="InterPro" id="IPR016095">
    <property type="entry name" value="Ribosomal_uL1_3-a/b-sand"/>
</dbReference>
<organism evidence="4 5">
    <name type="scientific">Aplysia californica</name>
    <name type="common">California sea hare</name>
    <dbReference type="NCBI Taxonomy" id="6500"/>
    <lineage>
        <taxon>Eukaryota</taxon>
        <taxon>Metazoa</taxon>
        <taxon>Spiralia</taxon>
        <taxon>Lophotrochozoa</taxon>
        <taxon>Mollusca</taxon>
        <taxon>Gastropoda</taxon>
        <taxon>Heterobranchia</taxon>
        <taxon>Euthyneura</taxon>
        <taxon>Tectipleura</taxon>
        <taxon>Aplysiida</taxon>
        <taxon>Aplysioidea</taxon>
        <taxon>Aplysiidae</taxon>
        <taxon>Aplysia</taxon>
    </lineage>
</organism>
<keyword evidence="3" id="KW-0687">Ribonucleoprotein</keyword>
<evidence type="ECO:0000313" key="4">
    <source>
        <dbReference type="Proteomes" id="UP000694888"/>
    </source>
</evidence>
<evidence type="ECO:0000256" key="1">
    <source>
        <dbReference type="ARBA" id="ARBA00010531"/>
    </source>
</evidence>
<evidence type="ECO:0000256" key="2">
    <source>
        <dbReference type="ARBA" id="ARBA00022980"/>
    </source>
</evidence>
<dbReference type="PANTHER" id="PTHR36427:SF3">
    <property type="entry name" value="LARGE RIBOSOMAL SUBUNIT PROTEIN UL1M"/>
    <property type="match status" value="1"/>
</dbReference>
<comment type="similarity">
    <text evidence="1">Belongs to the universal ribosomal protein uL1 family.</text>
</comment>
<proteinExistence type="inferred from homology"/>
<reference evidence="5" key="1">
    <citation type="submission" date="2025-08" db="UniProtKB">
        <authorList>
            <consortium name="RefSeq"/>
        </authorList>
    </citation>
    <scope>IDENTIFICATION</scope>
</reference>
<dbReference type="RefSeq" id="XP_012934699.1">
    <property type="nucleotide sequence ID" value="XM_013079245.2"/>
</dbReference>
<accession>A0ABM0ZUG1</accession>
<evidence type="ECO:0000313" key="5">
    <source>
        <dbReference type="RefSeq" id="XP_012934699.1"/>
    </source>
</evidence>
<dbReference type="Gene3D" id="3.40.50.790">
    <property type="match status" value="1"/>
</dbReference>
<gene>
    <name evidence="5" type="primary">LOC101851925</name>
</gene>
<dbReference type="PANTHER" id="PTHR36427">
    <property type="entry name" value="54S RIBOSOMAL PROTEIN L1, MITOCHONDRIAL"/>
    <property type="match status" value="1"/>
</dbReference>
<dbReference type="Gene3D" id="3.30.190.20">
    <property type="match status" value="1"/>
</dbReference>